<dbReference type="AlphaFoldDB" id="A0A0C2WMA6"/>
<dbReference type="Proteomes" id="UP000054549">
    <property type="component" value="Unassembled WGS sequence"/>
</dbReference>
<reference evidence="1 2" key="1">
    <citation type="submission" date="2014-04" db="EMBL/GenBank/DDBJ databases">
        <title>Evolutionary Origins and Diversification of the Mycorrhizal Mutualists.</title>
        <authorList>
            <consortium name="DOE Joint Genome Institute"/>
            <consortium name="Mycorrhizal Genomics Consortium"/>
            <person name="Kohler A."/>
            <person name="Kuo A."/>
            <person name="Nagy L.G."/>
            <person name="Floudas D."/>
            <person name="Copeland A."/>
            <person name="Barry K.W."/>
            <person name="Cichocki N."/>
            <person name="Veneault-Fourrey C."/>
            <person name="LaButti K."/>
            <person name="Lindquist E.A."/>
            <person name="Lipzen A."/>
            <person name="Lundell T."/>
            <person name="Morin E."/>
            <person name="Murat C."/>
            <person name="Riley R."/>
            <person name="Ohm R."/>
            <person name="Sun H."/>
            <person name="Tunlid A."/>
            <person name="Henrissat B."/>
            <person name="Grigoriev I.V."/>
            <person name="Hibbett D.S."/>
            <person name="Martin F."/>
        </authorList>
    </citation>
    <scope>NUCLEOTIDE SEQUENCE [LARGE SCALE GENOMIC DNA]</scope>
    <source>
        <strain evidence="1 2">Koide BX008</strain>
    </source>
</reference>
<proteinExistence type="predicted"/>
<accession>A0A0C2WMA6</accession>
<name>A0A0C2WMA6_AMAMK</name>
<keyword evidence="2" id="KW-1185">Reference proteome</keyword>
<evidence type="ECO:0000313" key="2">
    <source>
        <dbReference type="Proteomes" id="UP000054549"/>
    </source>
</evidence>
<organism evidence="1 2">
    <name type="scientific">Amanita muscaria (strain Koide BX008)</name>
    <dbReference type="NCBI Taxonomy" id="946122"/>
    <lineage>
        <taxon>Eukaryota</taxon>
        <taxon>Fungi</taxon>
        <taxon>Dikarya</taxon>
        <taxon>Basidiomycota</taxon>
        <taxon>Agaricomycotina</taxon>
        <taxon>Agaricomycetes</taxon>
        <taxon>Agaricomycetidae</taxon>
        <taxon>Agaricales</taxon>
        <taxon>Pluteineae</taxon>
        <taxon>Amanitaceae</taxon>
        <taxon>Amanita</taxon>
    </lineage>
</organism>
<dbReference type="HOGENOM" id="CLU_2996106_0_0_1"/>
<sequence length="57" mass="6405">MLCRHLFQAQGMQPQFFAHVTDFVKSLDKSVDGRFTPLRVSVALLLTSGRTESGSRH</sequence>
<dbReference type="InParanoid" id="A0A0C2WMA6"/>
<gene>
    <name evidence="1" type="ORF">M378DRAFT_165360</name>
</gene>
<protein>
    <submittedName>
        <fullName evidence="1">Uncharacterized protein</fullName>
    </submittedName>
</protein>
<dbReference type="EMBL" id="KN818267">
    <property type="protein sequence ID" value="KIL62702.1"/>
    <property type="molecule type" value="Genomic_DNA"/>
</dbReference>
<evidence type="ECO:0000313" key="1">
    <source>
        <dbReference type="EMBL" id="KIL62702.1"/>
    </source>
</evidence>